<evidence type="ECO:0000313" key="2">
    <source>
        <dbReference type="EMBL" id="BCG48426.1"/>
    </source>
</evidence>
<dbReference type="Gene3D" id="3.30.450.30">
    <property type="entry name" value="Dynein light chain 2a, cytoplasmic"/>
    <property type="match status" value="1"/>
</dbReference>
<dbReference type="InterPro" id="IPR004942">
    <property type="entry name" value="Roadblock/LAMTOR2_dom"/>
</dbReference>
<name>A0A6S6M984_9BACT</name>
<reference evidence="2 3" key="1">
    <citation type="submission" date="2020-06" db="EMBL/GenBank/DDBJ databases">
        <title>Interaction of electrochemicaly active bacteria, Geobacter bremensis R4 on different carbon anode.</title>
        <authorList>
            <person name="Meng L."/>
            <person name="Yoshida N."/>
        </authorList>
    </citation>
    <scope>NUCLEOTIDE SEQUENCE [LARGE SCALE GENOMIC DNA]</scope>
    <source>
        <strain evidence="2 3">R4</strain>
    </source>
</reference>
<gene>
    <name evidence="2" type="ORF">GEOBRER4_n3315</name>
</gene>
<dbReference type="SMART" id="SM00960">
    <property type="entry name" value="Robl_LC7"/>
    <property type="match status" value="1"/>
</dbReference>
<evidence type="ECO:0000313" key="3">
    <source>
        <dbReference type="Proteomes" id="UP000515472"/>
    </source>
</evidence>
<dbReference type="RefSeq" id="WP_085815219.1">
    <property type="nucleotide sequence ID" value="NZ_AP023213.1"/>
</dbReference>
<sequence length="119" mass="13059">MPFKRLLTSLVEAVPGASGAILADWEGEAVEQHTDGDAFEIKVAAAHWGILLTHFKGLHHKYETGPVQQSVITTDQQHVIVGAVGDDYALVMTMNRNALPLLALNKFRETAALLHKEIY</sequence>
<accession>A0A6S6M984</accession>
<dbReference type="SUPFAM" id="SSF103196">
    <property type="entry name" value="Roadblock/LC7 domain"/>
    <property type="match status" value="1"/>
</dbReference>
<dbReference type="Pfam" id="PF03259">
    <property type="entry name" value="Robl_LC7"/>
    <property type="match status" value="1"/>
</dbReference>
<organism evidence="2 3">
    <name type="scientific">Citrifermentans bremense</name>
    <dbReference type="NCBI Taxonomy" id="60035"/>
    <lineage>
        <taxon>Bacteria</taxon>
        <taxon>Pseudomonadati</taxon>
        <taxon>Thermodesulfobacteriota</taxon>
        <taxon>Desulfuromonadia</taxon>
        <taxon>Geobacterales</taxon>
        <taxon>Geobacteraceae</taxon>
        <taxon>Citrifermentans</taxon>
    </lineage>
</organism>
<dbReference type="KEGG" id="gbn:GEOBRER4_31760"/>
<dbReference type="Proteomes" id="UP000515472">
    <property type="component" value="Chromosome"/>
</dbReference>
<proteinExistence type="predicted"/>
<protein>
    <recommendedName>
        <fullName evidence="1">Roadblock/LAMTOR2 domain-containing protein</fullName>
    </recommendedName>
</protein>
<evidence type="ECO:0000259" key="1">
    <source>
        <dbReference type="SMART" id="SM00960"/>
    </source>
</evidence>
<feature type="domain" description="Roadblock/LAMTOR2" evidence="1">
    <location>
        <begin position="4"/>
        <end position="94"/>
    </location>
</feature>
<dbReference type="AlphaFoldDB" id="A0A6S6M984"/>
<dbReference type="EMBL" id="AP023213">
    <property type="protein sequence ID" value="BCG48426.1"/>
    <property type="molecule type" value="Genomic_DNA"/>
</dbReference>
<keyword evidence="3" id="KW-1185">Reference proteome</keyword>